<dbReference type="PANTHER" id="PTHR33116:SF76">
    <property type="entry name" value="DUF4283 DOMAIN-CONTAINING PROTEIN"/>
    <property type="match status" value="1"/>
</dbReference>
<gene>
    <name evidence="3" type="ORF">Tci_008000</name>
</gene>
<name>A0A6L2JH57_TANCI</name>
<feature type="region of interest" description="Disordered" evidence="1">
    <location>
        <begin position="431"/>
        <end position="456"/>
    </location>
</feature>
<dbReference type="PANTHER" id="PTHR33116">
    <property type="entry name" value="REVERSE TRANSCRIPTASE ZINC-BINDING DOMAIN-CONTAINING PROTEIN-RELATED-RELATED"/>
    <property type="match status" value="1"/>
</dbReference>
<organism evidence="3">
    <name type="scientific">Tanacetum cinerariifolium</name>
    <name type="common">Dalmatian daisy</name>
    <name type="synonym">Chrysanthemum cinerariifolium</name>
    <dbReference type="NCBI Taxonomy" id="118510"/>
    <lineage>
        <taxon>Eukaryota</taxon>
        <taxon>Viridiplantae</taxon>
        <taxon>Streptophyta</taxon>
        <taxon>Embryophyta</taxon>
        <taxon>Tracheophyta</taxon>
        <taxon>Spermatophyta</taxon>
        <taxon>Magnoliopsida</taxon>
        <taxon>eudicotyledons</taxon>
        <taxon>Gunneridae</taxon>
        <taxon>Pentapetalae</taxon>
        <taxon>asterids</taxon>
        <taxon>campanulids</taxon>
        <taxon>Asterales</taxon>
        <taxon>Asteraceae</taxon>
        <taxon>Asteroideae</taxon>
        <taxon>Anthemideae</taxon>
        <taxon>Anthemidinae</taxon>
        <taxon>Tanacetum</taxon>
    </lineage>
</organism>
<dbReference type="AlphaFoldDB" id="A0A6L2JH57"/>
<dbReference type="CDD" id="cd01650">
    <property type="entry name" value="RT_nLTR_like"/>
    <property type="match status" value="1"/>
</dbReference>
<dbReference type="InterPro" id="IPR043502">
    <property type="entry name" value="DNA/RNA_pol_sf"/>
</dbReference>
<feature type="region of interest" description="Disordered" evidence="1">
    <location>
        <begin position="362"/>
        <end position="399"/>
    </location>
</feature>
<proteinExistence type="predicted"/>
<evidence type="ECO:0000259" key="2">
    <source>
        <dbReference type="Pfam" id="PF00078"/>
    </source>
</evidence>
<dbReference type="Pfam" id="PF00078">
    <property type="entry name" value="RVT_1"/>
    <property type="match status" value="1"/>
</dbReference>
<feature type="domain" description="Reverse transcriptase" evidence="2">
    <location>
        <begin position="710"/>
        <end position="825"/>
    </location>
</feature>
<dbReference type="SUPFAM" id="SSF56672">
    <property type="entry name" value="DNA/RNA polymerases"/>
    <property type="match status" value="1"/>
</dbReference>
<dbReference type="InterPro" id="IPR000477">
    <property type="entry name" value="RT_dom"/>
</dbReference>
<protein>
    <recommendedName>
        <fullName evidence="2">Reverse transcriptase domain-containing protein</fullName>
    </recommendedName>
</protein>
<comment type="caution">
    <text evidence="3">The sequence shown here is derived from an EMBL/GenBank/DDBJ whole genome shotgun (WGS) entry which is preliminary data.</text>
</comment>
<evidence type="ECO:0000256" key="1">
    <source>
        <dbReference type="SAM" id="MobiDB-lite"/>
    </source>
</evidence>
<feature type="compositionally biased region" description="Polar residues" evidence="1">
    <location>
        <begin position="440"/>
        <end position="450"/>
    </location>
</feature>
<reference evidence="3" key="1">
    <citation type="journal article" date="2019" name="Sci. Rep.">
        <title>Draft genome of Tanacetum cinerariifolium, the natural source of mosquito coil.</title>
        <authorList>
            <person name="Yamashiro T."/>
            <person name="Shiraishi A."/>
            <person name="Satake H."/>
            <person name="Nakayama K."/>
        </authorList>
    </citation>
    <scope>NUCLEOTIDE SEQUENCE</scope>
</reference>
<dbReference type="EMBL" id="BKCJ010000760">
    <property type="protein sequence ID" value="GEU36022.1"/>
    <property type="molecule type" value="Genomic_DNA"/>
</dbReference>
<sequence length="1244" mass="141548">MDNATLKSALKSPSSVTDGLAAKVRNIEGKIRILVRNVSFTRPLNDIANAQHVEDGSNKVQSVEDDSQHDGNVHFATNTMNDVHGHSVGTTSFAFVLQHKHTKKKVAVSELRNDERVAGAAVVIPMEVVKEVSSAFDNTLYGYFIGKRLAFPLVENYFSTSEGMEKVLESGPWLVRLALLNLNIWSPNEKLTKDEVRLAPVWVKLHNVLILAYSEIGLSLIATQLGRPIMFDSYTSSMCLDPWGKCTYARVLIEMRADKELMNSLVVAVPFTNGKGHSLDNIEVEYKWKPPRCATCYTFNHNDDKCPKIVKEVNSTPNNQVDEQGFTTINRKKSRTVPKKQVAGIRLSKPKPNMVYRRVKKGESDGVGLNSKHVDKDPSSSTKGNNMEHKNSFNSLGGDTNDNWFSAPDYSSGVFNVINENDSEDVNEELIDEEDRRNVMNDNKGASTPSAEDASAGSSFMDISMREFKECIKEIELIDVPRSGLQFTWNQKPQGSNGILKKLDRVMANVEFSNEFVGNYAVFQPYEVVKEGWSDRVCGFYMFRVVKKLKSLKKPLRKLLYDKGNLHDNDLRDEEDVYVRAFTEALIMEEIFLKQKAKIEWLKVGDSNSTYFHKSVRGRTSRNRIDVVTDFGVIWSRALDMIKHVTAQEVKEAIFSMGNDKSLGPDGYTACFFKECRDIVASDVVCAVQEFFTNRNLLKELNHTIIALIPKVNSPSRINDYWPISCCNVLFKCITKIISNRIKESLKGLISPNQSAFVSGRRISDNILLTQELMHNYHLDCGPSRCAFKIDIQKAYDTVDWGFLKEVLLAFGFHVRMVDWIMECVTTTSFSLSINDIIAIVLIWRSLIFVLRMIYSFFSHGDPYSVKVIMKAMEEFKNASGLTPSLTKSTAYFCNVLNHTKLSILQILPFEEGHLPVKYLGVPLVSSRLVFKDCKELVDRIRSRINDWKNKSLSVAGRLQLVQSVLGSMHGDEARESEGSWEVVCLPKNEGGLGVRRLDLFNKALMVPYIWNLITRKESLWVKWIHQYKLRGFVLVMEKLALFDAIHNGEWLWPVDWFSKYPLLNSVVVPTLSAMHDRLEWRDWLEIVKPFSVNVVWNCIHPRDAVVNWVFVSMHCSLCDGQPDSHEHLFFDCGFSKQVWEVKSLAGLPNVIGSILIIVDLLIPFAKQRSARSVVANLVVAACSYYIWQERNLRLFMNQKRSHSQVTDCIKSSIRLKLLSCTFKKSKDALLFKRLWNLPDSIFW</sequence>
<evidence type="ECO:0000313" key="3">
    <source>
        <dbReference type="EMBL" id="GEU36022.1"/>
    </source>
</evidence>
<accession>A0A6L2JH57</accession>